<dbReference type="PANTHER" id="PTHR31889:SF2">
    <property type="entry name" value="FUCOSYLTRANSFERASE 3"/>
    <property type="match status" value="1"/>
</dbReference>
<evidence type="ECO:0000256" key="3">
    <source>
        <dbReference type="ARBA" id="ARBA00022679"/>
    </source>
</evidence>
<keyword evidence="2 7" id="KW-0328">Glycosyltransferase</keyword>
<dbReference type="GO" id="GO:0071555">
    <property type="term" value="P:cell wall organization"/>
    <property type="evidence" value="ECO:0007669"/>
    <property type="project" value="UniProtKB-UniRule"/>
</dbReference>
<dbReference type="AlphaFoldDB" id="A0AAD8JRF2"/>
<dbReference type="Pfam" id="PF03254">
    <property type="entry name" value="XG_FTase"/>
    <property type="match status" value="1"/>
</dbReference>
<dbReference type="PANTHER" id="PTHR31889">
    <property type="entry name" value="FUCOSYLTRANSFERASE 2-RELATED"/>
    <property type="match status" value="1"/>
</dbReference>
<keyword evidence="6 7" id="KW-0961">Cell wall biogenesis/degradation</keyword>
<name>A0AAD8JRF2_TARER</name>
<evidence type="ECO:0000256" key="6">
    <source>
        <dbReference type="ARBA" id="ARBA00023316"/>
    </source>
</evidence>
<reference evidence="8" key="1">
    <citation type="journal article" date="2023" name="bioRxiv">
        <title>Improved chromosome-level genome assembly for marigold (Tagetes erecta).</title>
        <authorList>
            <person name="Jiang F."/>
            <person name="Yuan L."/>
            <person name="Wang S."/>
            <person name="Wang H."/>
            <person name="Xu D."/>
            <person name="Wang A."/>
            <person name="Fan W."/>
        </authorList>
    </citation>
    <scope>NUCLEOTIDE SEQUENCE</scope>
    <source>
        <strain evidence="8">WSJ</strain>
        <tissue evidence="8">Leaf</tissue>
    </source>
</reference>
<comment type="subcellular location">
    <subcellularLocation>
        <location evidence="7">Golgi apparatus</location>
        <location evidence="7">Golgi stack membrane</location>
        <topology evidence="7">Single-pass type II membrane protein</topology>
    </subcellularLocation>
</comment>
<gene>
    <name evidence="8" type="ORF">QVD17_38936</name>
</gene>
<feature type="transmembrane region" description="Helical" evidence="7">
    <location>
        <begin position="45"/>
        <end position="62"/>
    </location>
</feature>
<comment type="function">
    <text evidence="7">May be involved in cell wall biosynthesis.</text>
</comment>
<dbReference type="GO" id="GO:0042546">
    <property type="term" value="P:cell wall biogenesis"/>
    <property type="evidence" value="ECO:0007669"/>
    <property type="project" value="InterPro"/>
</dbReference>
<dbReference type="GO" id="GO:0032580">
    <property type="term" value="C:Golgi cisterna membrane"/>
    <property type="evidence" value="ECO:0007669"/>
    <property type="project" value="UniProtKB-SubCell"/>
</dbReference>
<dbReference type="Gene3D" id="3.40.50.11340">
    <property type="match status" value="1"/>
</dbReference>
<comment type="caution">
    <text evidence="8">The sequence shown here is derived from an EMBL/GenBank/DDBJ whole genome shotgun (WGS) entry which is preliminary data.</text>
</comment>
<proteinExistence type="inferred from homology"/>
<keyword evidence="7" id="KW-0812">Transmembrane</keyword>
<evidence type="ECO:0000256" key="7">
    <source>
        <dbReference type="RuleBase" id="RU367004"/>
    </source>
</evidence>
<dbReference type="FunFam" id="3.40.50.11340:FF:000005">
    <property type="entry name" value="Galactoside 2-alpha-L-fucosyltransferase"/>
    <property type="match status" value="1"/>
</dbReference>
<evidence type="ECO:0000256" key="4">
    <source>
        <dbReference type="ARBA" id="ARBA00023034"/>
    </source>
</evidence>
<dbReference type="GO" id="GO:0008107">
    <property type="term" value="F:galactoside 2-alpha-L-fucosyltransferase activity"/>
    <property type="evidence" value="ECO:0007669"/>
    <property type="project" value="InterPro"/>
</dbReference>
<organism evidence="8 9">
    <name type="scientific">Tagetes erecta</name>
    <name type="common">African marigold</name>
    <dbReference type="NCBI Taxonomy" id="13708"/>
    <lineage>
        <taxon>Eukaryota</taxon>
        <taxon>Viridiplantae</taxon>
        <taxon>Streptophyta</taxon>
        <taxon>Embryophyta</taxon>
        <taxon>Tracheophyta</taxon>
        <taxon>Spermatophyta</taxon>
        <taxon>Magnoliopsida</taxon>
        <taxon>eudicotyledons</taxon>
        <taxon>Gunneridae</taxon>
        <taxon>Pentapetalae</taxon>
        <taxon>asterids</taxon>
        <taxon>campanulids</taxon>
        <taxon>Asterales</taxon>
        <taxon>Asteraceae</taxon>
        <taxon>Asteroideae</taxon>
        <taxon>Heliantheae alliance</taxon>
        <taxon>Tageteae</taxon>
        <taxon>Tagetes</taxon>
    </lineage>
</organism>
<comment type="similarity">
    <text evidence="1 7">Belongs to the glycosyltransferase 37 family.</text>
</comment>
<keyword evidence="7" id="KW-1133">Transmembrane helix</keyword>
<protein>
    <recommendedName>
        <fullName evidence="7">Fucosyltransferase</fullName>
        <ecNumber evidence="7">2.4.1.-</ecNumber>
    </recommendedName>
</protein>
<evidence type="ECO:0000313" key="9">
    <source>
        <dbReference type="Proteomes" id="UP001229421"/>
    </source>
</evidence>
<dbReference type="GO" id="GO:0009969">
    <property type="term" value="P:xyloglucan biosynthetic process"/>
    <property type="evidence" value="ECO:0007669"/>
    <property type="project" value="TreeGrafter"/>
</dbReference>
<evidence type="ECO:0000256" key="2">
    <source>
        <dbReference type="ARBA" id="ARBA00022676"/>
    </source>
</evidence>
<keyword evidence="4 7" id="KW-0333">Golgi apparatus</keyword>
<keyword evidence="5" id="KW-0325">Glycoprotein</keyword>
<evidence type="ECO:0000256" key="5">
    <source>
        <dbReference type="ARBA" id="ARBA00023180"/>
    </source>
</evidence>
<dbReference type="EC" id="2.4.1.-" evidence="7"/>
<evidence type="ECO:0000313" key="8">
    <source>
        <dbReference type="EMBL" id="KAK1407322.1"/>
    </source>
</evidence>
<keyword evidence="7" id="KW-0472">Membrane</keyword>
<evidence type="ECO:0000256" key="1">
    <source>
        <dbReference type="ARBA" id="ARBA00010481"/>
    </source>
</evidence>
<accession>A0AAD8JRF2</accession>
<dbReference type="EMBL" id="JAUHHV010000011">
    <property type="protein sequence ID" value="KAK1407322.1"/>
    <property type="molecule type" value="Genomic_DNA"/>
</dbReference>
<sequence length="560" mass="63687">MGFELGHCTSSEYSGLFIVPTAVKKNRKMNTVLLHVSSLQAMKKLVGVVLFSFISFFVSLIIQHSTPNILADLDETLLDFTSAKVSGQADVSRSSHVKGCLSRYESALYRKESPYKPSSYLITKLRQYETLHKRCGPYTESYNRTITQLEHGHLTNDHETTSDKECKYLIRIPYDGLGNRMLSLASAFLYALLTDRVLLVYDHEGETADLFCEPFPETTWLLPPDFPIKNLENLNQESPECYGNMLKHSRNTSFVYLHLIYTYDDYDKLFFCDQDQIFLQNVSWVIMKSQFYIAPSLFLIKSFQQELATLFPEKETVFHFLGRYLFFPSNPVWELITRYHRAYLSNSDETIGIQIRTFHPRFLAAAFNFTTSTLEALPDTILACSINNNILPEIININGSQGSSKSKSVIVTSLTMKYYEKIRDVYWEHATVNGDTIAVFQPSSEGGQKTGNKKHDRKAWAEIYLLSLTDKLITSPWSTFGYVAQALGGLRPWILHMPKDEMVPNPACTRAMSMEPCFHKAPVNGCKMRTGVDDASAVVPFFRRCEDASLGVKLVDPKAS</sequence>
<dbReference type="InterPro" id="IPR004938">
    <property type="entry name" value="XG_FTase"/>
</dbReference>
<dbReference type="Proteomes" id="UP001229421">
    <property type="component" value="Unassembled WGS sequence"/>
</dbReference>
<keyword evidence="3 7" id="KW-0808">Transferase</keyword>
<keyword evidence="9" id="KW-1185">Reference proteome</keyword>